<organism evidence="4 5">
    <name type="scientific">Thermosphaera chiliense</name>
    <dbReference type="NCBI Taxonomy" id="3402707"/>
    <lineage>
        <taxon>Archaea</taxon>
        <taxon>Thermoproteota</taxon>
        <taxon>Thermoprotei</taxon>
        <taxon>Desulfurococcales</taxon>
        <taxon>Desulfurococcaceae</taxon>
        <taxon>Thermosphaera</taxon>
    </lineage>
</organism>
<keyword evidence="5" id="KW-1185">Reference proteome</keyword>
<dbReference type="PROSITE" id="PS00211">
    <property type="entry name" value="ABC_TRANSPORTER_1"/>
    <property type="match status" value="1"/>
</dbReference>
<reference evidence="4 5" key="1">
    <citation type="submission" date="2020-10" db="EMBL/GenBank/DDBJ databases">
        <title>Complete genome sequence of Thermosphaera aggregans strain 3507.</title>
        <authorList>
            <person name="Zayulina K.S."/>
            <person name="Elcheninov A.G."/>
            <person name="Toshchakov S.V."/>
            <person name="Kublanov I.V."/>
            <person name="Kochetkova T.V."/>
        </authorList>
    </citation>
    <scope>NUCLEOTIDE SEQUENCE [LARGE SCALE GENOMIC DNA]</scope>
    <source>
        <strain evidence="4 5">3507</strain>
    </source>
</reference>
<dbReference type="RefSeq" id="WP_193435707.1">
    <property type="nucleotide sequence ID" value="NZ_CP063144.1"/>
</dbReference>
<dbReference type="PROSITE" id="PS50893">
    <property type="entry name" value="ABC_TRANSPORTER_2"/>
    <property type="match status" value="1"/>
</dbReference>
<dbReference type="OrthoDB" id="87732at2157"/>
<evidence type="ECO:0000256" key="1">
    <source>
        <dbReference type="ARBA" id="ARBA00022741"/>
    </source>
</evidence>
<evidence type="ECO:0000313" key="5">
    <source>
        <dbReference type="Proteomes" id="UP000593766"/>
    </source>
</evidence>
<dbReference type="SMART" id="SM00382">
    <property type="entry name" value="AAA"/>
    <property type="match status" value="1"/>
</dbReference>
<dbReference type="KEGG" id="tcs:IMZ38_04415"/>
<dbReference type="InterPro" id="IPR017871">
    <property type="entry name" value="ABC_transporter-like_CS"/>
</dbReference>
<keyword evidence="1" id="KW-0547">Nucleotide-binding</keyword>
<evidence type="ECO:0000313" key="4">
    <source>
        <dbReference type="EMBL" id="QOR93900.1"/>
    </source>
</evidence>
<dbReference type="GO" id="GO:0016887">
    <property type="term" value="F:ATP hydrolysis activity"/>
    <property type="evidence" value="ECO:0007669"/>
    <property type="project" value="InterPro"/>
</dbReference>
<sequence>MPNLLLEVRNIRKTYGKKILAVDNLSFHVMEGEIYGLIGPNGAGKTTSLRIIAGLIKPDGGEVLIRGVNVHESLKNNRRMIGYLPEEANTYPLLTGMEHLKIYGGLYGASSEDLEFGARITGLGNRLLMKTSEYSHGMKRRLLLGAVLMTKPRLAILDEPTSGLDVHASVSVRKTIRDYVKSTGAAAIVSSHNMLEIEYLCDRIGLIFKGKIIEEGRPRELVEKYGVANLEEVFTLLVRGVES</sequence>
<proteinExistence type="predicted"/>
<feature type="domain" description="ABC transporter" evidence="3">
    <location>
        <begin position="6"/>
        <end position="234"/>
    </location>
</feature>
<dbReference type="Proteomes" id="UP000593766">
    <property type="component" value="Chromosome"/>
</dbReference>
<evidence type="ECO:0000256" key="2">
    <source>
        <dbReference type="ARBA" id="ARBA00022840"/>
    </source>
</evidence>
<keyword evidence="2 4" id="KW-0067">ATP-binding</keyword>
<dbReference type="PANTHER" id="PTHR43613">
    <property type="entry name" value="ABC TRANSPORTER, ATP-BINDING PROTEIN"/>
    <property type="match status" value="1"/>
</dbReference>
<dbReference type="SUPFAM" id="SSF52540">
    <property type="entry name" value="P-loop containing nucleoside triphosphate hydrolases"/>
    <property type="match status" value="1"/>
</dbReference>
<dbReference type="Pfam" id="PF00005">
    <property type="entry name" value="ABC_tran"/>
    <property type="match status" value="1"/>
</dbReference>
<evidence type="ECO:0000259" key="3">
    <source>
        <dbReference type="PROSITE" id="PS50893"/>
    </source>
</evidence>
<dbReference type="EMBL" id="CP063144">
    <property type="protein sequence ID" value="QOR93900.1"/>
    <property type="molecule type" value="Genomic_DNA"/>
</dbReference>
<protein>
    <submittedName>
        <fullName evidence="4">ABC transporter ATP-binding protein</fullName>
    </submittedName>
</protein>
<dbReference type="AlphaFoldDB" id="A0A7M1UNT9"/>
<dbReference type="InterPro" id="IPR003593">
    <property type="entry name" value="AAA+_ATPase"/>
</dbReference>
<dbReference type="GeneID" id="59454635"/>
<dbReference type="GO" id="GO:0005524">
    <property type="term" value="F:ATP binding"/>
    <property type="evidence" value="ECO:0007669"/>
    <property type="project" value="UniProtKB-KW"/>
</dbReference>
<name>A0A7M1UNT9_9CREN</name>
<dbReference type="InterPro" id="IPR027417">
    <property type="entry name" value="P-loop_NTPase"/>
</dbReference>
<accession>A0A7M1UNT9</accession>
<dbReference type="InterPro" id="IPR003439">
    <property type="entry name" value="ABC_transporter-like_ATP-bd"/>
</dbReference>
<dbReference type="Gene3D" id="3.40.50.300">
    <property type="entry name" value="P-loop containing nucleotide triphosphate hydrolases"/>
    <property type="match status" value="1"/>
</dbReference>
<gene>
    <name evidence="4" type="ORF">IMZ38_04415</name>
</gene>
<dbReference type="CDD" id="cd03230">
    <property type="entry name" value="ABC_DR_subfamily_A"/>
    <property type="match status" value="1"/>
</dbReference>
<dbReference type="PANTHER" id="PTHR43613:SF1">
    <property type="entry name" value="ABC TRANSPORTER, ATP-BINDING PROTEIN"/>
    <property type="match status" value="1"/>
</dbReference>